<dbReference type="InterPro" id="IPR013148">
    <property type="entry name" value="Glyco_hydro_32_N"/>
</dbReference>
<dbReference type="Gene3D" id="2.115.10.20">
    <property type="entry name" value="Glycosyl hydrolase domain, family 43"/>
    <property type="match status" value="1"/>
</dbReference>
<evidence type="ECO:0000259" key="6">
    <source>
        <dbReference type="Pfam" id="PF00251"/>
    </source>
</evidence>
<dbReference type="RefSeq" id="WP_152380436.1">
    <property type="nucleotide sequence ID" value="NZ_CP045298.1"/>
</dbReference>
<dbReference type="Pfam" id="PF08244">
    <property type="entry name" value="Glyco_hydro_32C"/>
    <property type="match status" value="1"/>
</dbReference>
<evidence type="ECO:0000256" key="1">
    <source>
        <dbReference type="ARBA" id="ARBA00009902"/>
    </source>
</evidence>
<comment type="caution">
    <text evidence="8">The sequence shown here is derived from an EMBL/GenBank/DDBJ whole genome shotgun (WGS) entry which is preliminary data.</text>
</comment>
<dbReference type="PANTHER" id="PTHR42800:SF1">
    <property type="entry name" value="EXOINULINASE INUD (AFU_ORTHOLOGUE AFUA_5G00480)"/>
    <property type="match status" value="1"/>
</dbReference>
<gene>
    <name evidence="8" type="ORF">QOZ95_003419</name>
</gene>
<dbReference type="Proteomes" id="UP001242811">
    <property type="component" value="Unassembled WGS sequence"/>
</dbReference>
<dbReference type="SUPFAM" id="SSF49899">
    <property type="entry name" value="Concanavalin A-like lectins/glucanases"/>
    <property type="match status" value="1"/>
</dbReference>
<dbReference type="InterPro" id="IPR013320">
    <property type="entry name" value="ConA-like_dom_sf"/>
</dbReference>
<evidence type="ECO:0000256" key="5">
    <source>
        <dbReference type="SAM" id="Phobius"/>
    </source>
</evidence>
<dbReference type="CDD" id="cd18622">
    <property type="entry name" value="GH32_Inu-like"/>
    <property type="match status" value="1"/>
</dbReference>
<keyword evidence="5" id="KW-1133">Transmembrane helix</keyword>
<evidence type="ECO:0000313" key="8">
    <source>
        <dbReference type="EMBL" id="MDQ0495241.1"/>
    </source>
</evidence>
<dbReference type="SUPFAM" id="SSF75005">
    <property type="entry name" value="Arabinanase/levansucrase/invertase"/>
    <property type="match status" value="1"/>
</dbReference>
<proteinExistence type="inferred from homology"/>
<evidence type="ECO:0000256" key="4">
    <source>
        <dbReference type="RuleBase" id="RU362110"/>
    </source>
</evidence>
<evidence type="ECO:0000256" key="3">
    <source>
        <dbReference type="ARBA" id="ARBA00023295"/>
    </source>
</evidence>
<evidence type="ECO:0000256" key="2">
    <source>
        <dbReference type="ARBA" id="ARBA00022801"/>
    </source>
</evidence>
<protein>
    <submittedName>
        <fullName evidence="8">Levanbiose-producing levanase</fullName>
        <ecNumber evidence="8">3.2.1.64</ecNumber>
    </submittedName>
</protein>
<evidence type="ECO:0000313" key="9">
    <source>
        <dbReference type="Proteomes" id="UP001242811"/>
    </source>
</evidence>
<keyword evidence="5" id="KW-0812">Transmembrane</keyword>
<dbReference type="EMBL" id="JAUSWA010000020">
    <property type="protein sequence ID" value="MDQ0495241.1"/>
    <property type="molecule type" value="Genomic_DNA"/>
</dbReference>
<dbReference type="SMART" id="SM00640">
    <property type="entry name" value="Glyco_32"/>
    <property type="match status" value="1"/>
</dbReference>
<keyword evidence="3 4" id="KW-0326">Glycosidase</keyword>
<feature type="domain" description="Glycosyl hydrolase family 32 C-terminal" evidence="7">
    <location>
        <begin position="366"/>
        <end position="513"/>
    </location>
</feature>
<dbReference type="InterPro" id="IPR013189">
    <property type="entry name" value="Glyco_hydro_32_C"/>
</dbReference>
<accession>A0ABU0L0N5</accession>
<keyword evidence="9" id="KW-1185">Reference proteome</keyword>
<evidence type="ECO:0000259" key="7">
    <source>
        <dbReference type="Pfam" id="PF08244"/>
    </source>
</evidence>
<feature type="transmembrane region" description="Helical" evidence="5">
    <location>
        <begin position="9"/>
        <end position="31"/>
    </location>
</feature>
<name>A0ABU0L0N5_9BACL</name>
<dbReference type="InterPro" id="IPR023296">
    <property type="entry name" value="Glyco_hydro_beta-prop_sf"/>
</dbReference>
<dbReference type="GO" id="GO:0033912">
    <property type="term" value="F:2,6-beta-fructan 6-levanbiohydrolase activity"/>
    <property type="evidence" value="ECO:0007669"/>
    <property type="project" value="UniProtKB-EC"/>
</dbReference>
<dbReference type="InterPro" id="IPR001362">
    <property type="entry name" value="Glyco_hydro_32"/>
</dbReference>
<dbReference type="Pfam" id="PF00251">
    <property type="entry name" value="Glyco_hydro_32N"/>
    <property type="match status" value="1"/>
</dbReference>
<comment type="similarity">
    <text evidence="1 4">Belongs to the glycosyl hydrolase 32 family.</text>
</comment>
<keyword evidence="5" id="KW-0472">Membrane</keyword>
<dbReference type="PANTHER" id="PTHR42800">
    <property type="entry name" value="EXOINULINASE INUD (AFU_ORTHOLOGUE AFUA_5G00480)"/>
    <property type="match status" value="1"/>
</dbReference>
<keyword evidence="2 4" id="KW-0378">Hydrolase</keyword>
<dbReference type="EC" id="3.2.1.64" evidence="8"/>
<sequence length="518" mass="58864">MKKIASKSIWIRSVVIITGLTIFITMGWSMYQRDASKTPIPPTNPTYRAAYHFTVPDKWKNDPQRPIYMDGKYHYYYLYNRDYPEKNGTEWRHATSTDLVHWQDEGVSIPKYTNPNGDPWSGSVVSDDNNSAGFGKGALVAIVTQPSANGGKQEQFLWYSLDKGKTFTSYSDTPVMKNPGTRDFRDPKIIWDMRSNKWIMVMAEGTKIGFYESDNLKKWHYMSGFSTENIGLVECPDLYQMRADDGTYKWILGASANGKSTGEPNTYAYWTGNFDGNHFSPDDSKPEWLDYGFDWYGAVTFEEGKGNDKYSHRYALAWMNNWDYANNTPTLKEGFNGMDSIVRQIRLKQVDGLGYRLVSQPIEALKQLPTSMKSFEQIRVNGTYTLPVKAEAYQLEADISWSTLKNAGLRLRESKDGKRHVDVGVSLEGQYSYVNRGYTGQPDQSGAYVESKAPFDVNHKNVHLKILVDKTSIEVFVDDGAVVHSNLIFPRMDDQGITLFADGGTAIFKNVVINNFIK</sequence>
<dbReference type="Gene3D" id="2.60.120.560">
    <property type="entry name" value="Exo-inulinase, domain 1"/>
    <property type="match status" value="1"/>
</dbReference>
<organism evidence="8 9">
    <name type="scientific">Paenibacillus brasilensis</name>
    <dbReference type="NCBI Taxonomy" id="128574"/>
    <lineage>
        <taxon>Bacteria</taxon>
        <taxon>Bacillati</taxon>
        <taxon>Bacillota</taxon>
        <taxon>Bacilli</taxon>
        <taxon>Bacillales</taxon>
        <taxon>Paenibacillaceae</taxon>
        <taxon>Paenibacillus</taxon>
    </lineage>
</organism>
<reference evidence="8 9" key="1">
    <citation type="submission" date="2023-07" db="EMBL/GenBank/DDBJ databases">
        <title>Genomic Encyclopedia of Type Strains, Phase IV (KMG-IV): sequencing the most valuable type-strain genomes for metagenomic binning, comparative biology and taxonomic classification.</title>
        <authorList>
            <person name="Goeker M."/>
        </authorList>
    </citation>
    <scope>NUCLEOTIDE SEQUENCE [LARGE SCALE GENOMIC DNA]</scope>
    <source>
        <strain evidence="8 9">DSM 14914</strain>
    </source>
</reference>
<feature type="domain" description="Glycosyl hydrolase family 32 N-terminal" evidence="6">
    <location>
        <begin position="52"/>
        <end position="361"/>
    </location>
</feature>